<dbReference type="InterPro" id="IPR052062">
    <property type="entry name" value="Murein_DD/LD_carboxypeptidase"/>
</dbReference>
<evidence type="ECO:0000313" key="7">
    <source>
        <dbReference type="EMBL" id="BCS95047.1"/>
    </source>
</evidence>
<keyword evidence="4" id="KW-0378">Hydrolase</keyword>
<evidence type="ECO:0000256" key="5">
    <source>
        <dbReference type="ARBA" id="ARBA00022807"/>
    </source>
</evidence>
<dbReference type="PANTHER" id="PTHR47360:SF1">
    <property type="entry name" value="ENDOPEPTIDASE NLPC-RELATED"/>
    <property type="match status" value="1"/>
</dbReference>
<keyword evidence="2" id="KW-0645">Protease</keyword>
<dbReference type="Gene3D" id="3.90.1720.10">
    <property type="entry name" value="endopeptidase domain like (from Nostoc punctiforme)"/>
    <property type="match status" value="1"/>
</dbReference>
<evidence type="ECO:0000259" key="6">
    <source>
        <dbReference type="PROSITE" id="PS51935"/>
    </source>
</evidence>
<comment type="similarity">
    <text evidence="1">Belongs to the peptidase C40 family.</text>
</comment>
<dbReference type="RefSeq" id="WP_236891335.1">
    <property type="nucleotide sequence ID" value="NZ_AP024488.1"/>
</dbReference>
<keyword evidence="3" id="KW-0732">Signal</keyword>
<name>A0ABN6F161_9BACT</name>
<protein>
    <recommendedName>
        <fullName evidence="6">NlpC/P60 domain-containing protein</fullName>
    </recommendedName>
</protein>
<evidence type="ECO:0000256" key="4">
    <source>
        <dbReference type="ARBA" id="ARBA00022801"/>
    </source>
</evidence>
<dbReference type="Pfam" id="PF00877">
    <property type="entry name" value="NLPC_P60"/>
    <property type="match status" value="1"/>
</dbReference>
<accession>A0ABN6F161</accession>
<dbReference type="SUPFAM" id="SSF54001">
    <property type="entry name" value="Cysteine proteinases"/>
    <property type="match status" value="1"/>
</dbReference>
<sequence length="164" mass="18479">MKTWLLGFTILCLAGCATTVPVKHRGTVKLKRPTTVNLSDTPRVKGALNAQYAEWKGTRYKMGGNSKNGVDCSGFVHLTYRDKLGITIPRSTKLLGKAGQPVKRNNLRIGDLVFFKTGLMVRHVGIYMGNNTFLHASTNKGVTITDLDESYWKKRYWKARRMEK</sequence>
<evidence type="ECO:0000256" key="3">
    <source>
        <dbReference type="ARBA" id="ARBA00022729"/>
    </source>
</evidence>
<dbReference type="Proteomes" id="UP001320148">
    <property type="component" value="Chromosome"/>
</dbReference>
<evidence type="ECO:0000313" key="8">
    <source>
        <dbReference type="Proteomes" id="UP001320148"/>
    </source>
</evidence>
<reference evidence="7 8" key="1">
    <citation type="submission" date="2021-02" db="EMBL/GenBank/DDBJ databases">
        <title>Complete genome of Desulfoluna sp. strain ASN36.</title>
        <authorList>
            <person name="Takahashi A."/>
            <person name="Kojima H."/>
            <person name="Fukui M."/>
        </authorList>
    </citation>
    <scope>NUCLEOTIDE SEQUENCE [LARGE SCALE GENOMIC DNA]</scope>
    <source>
        <strain evidence="7 8">ASN36</strain>
    </source>
</reference>
<dbReference type="PANTHER" id="PTHR47360">
    <property type="entry name" value="MUREIN DD-ENDOPEPTIDASE MEPS/MUREIN LD-CARBOXYPEPTIDASE"/>
    <property type="match status" value="1"/>
</dbReference>
<gene>
    <name evidence="7" type="ORF">DSLASN_06790</name>
</gene>
<dbReference type="InterPro" id="IPR000064">
    <property type="entry name" value="NLP_P60_dom"/>
</dbReference>
<dbReference type="PROSITE" id="PS51935">
    <property type="entry name" value="NLPC_P60"/>
    <property type="match status" value="1"/>
</dbReference>
<dbReference type="EMBL" id="AP024488">
    <property type="protein sequence ID" value="BCS95047.1"/>
    <property type="molecule type" value="Genomic_DNA"/>
</dbReference>
<feature type="domain" description="NlpC/P60" evidence="6">
    <location>
        <begin position="42"/>
        <end position="163"/>
    </location>
</feature>
<keyword evidence="5" id="KW-0788">Thiol protease</keyword>
<proteinExistence type="inferred from homology"/>
<evidence type="ECO:0000256" key="2">
    <source>
        <dbReference type="ARBA" id="ARBA00022670"/>
    </source>
</evidence>
<organism evidence="7 8">
    <name type="scientific">Desulfoluna limicola</name>
    <dbReference type="NCBI Taxonomy" id="2810562"/>
    <lineage>
        <taxon>Bacteria</taxon>
        <taxon>Pseudomonadati</taxon>
        <taxon>Thermodesulfobacteriota</taxon>
        <taxon>Desulfobacteria</taxon>
        <taxon>Desulfobacterales</taxon>
        <taxon>Desulfolunaceae</taxon>
        <taxon>Desulfoluna</taxon>
    </lineage>
</organism>
<evidence type="ECO:0000256" key="1">
    <source>
        <dbReference type="ARBA" id="ARBA00007074"/>
    </source>
</evidence>
<dbReference type="InterPro" id="IPR038765">
    <property type="entry name" value="Papain-like_cys_pep_sf"/>
</dbReference>
<keyword evidence="8" id="KW-1185">Reference proteome</keyword>